<protein>
    <submittedName>
        <fullName evidence="1">Uncharacterized protein</fullName>
    </submittedName>
</protein>
<dbReference type="OrthoDB" id="2390171at2"/>
<reference evidence="1 2" key="1">
    <citation type="submission" date="2017-07" db="EMBL/GenBank/DDBJ databases">
        <title>Tetzosporium hominis gen.nov. sp.nov.</title>
        <authorList>
            <person name="Tetz G."/>
            <person name="Tetz V."/>
        </authorList>
    </citation>
    <scope>NUCLEOTIDE SEQUENCE [LARGE SCALE GENOMIC DNA]</scope>
    <source>
        <strain evidence="1 2">VT-49</strain>
    </source>
</reference>
<evidence type="ECO:0000313" key="2">
    <source>
        <dbReference type="Proteomes" id="UP000217065"/>
    </source>
</evidence>
<dbReference type="Proteomes" id="UP000217065">
    <property type="component" value="Unassembled WGS sequence"/>
</dbReference>
<gene>
    <name evidence="1" type="ORF">CF394_09270</name>
</gene>
<keyword evidence="2" id="KW-1185">Reference proteome</keyword>
<accession>A0A264W2Y5</accession>
<evidence type="ECO:0000313" key="1">
    <source>
        <dbReference type="EMBL" id="OZS77934.1"/>
    </source>
</evidence>
<comment type="caution">
    <text evidence="1">The sequence shown here is derived from an EMBL/GenBank/DDBJ whole genome shotgun (WGS) entry which is preliminary data.</text>
</comment>
<dbReference type="RefSeq" id="WP_094943186.1">
    <property type="nucleotide sequence ID" value="NZ_NOKQ01000217.1"/>
</dbReference>
<sequence length="83" mass="9778">MWWIVAIVAIGVGASLVEKWMKQRVKLEEIRALSTKDELALEKQRYENFLLETEKMRLELDYKRQSLSITADPILNELEKEKA</sequence>
<dbReference type="EMBL" id="NOKQ01000217">
    <property type="protein sequence ID" value="OZS77934.1"/>
    <property type="molecule type" value="Genomic_DNA"/>
</dbReference>
<dbReference type="AlphaFoldDB" id="A0A264W2Y5"/>
<organism evidence="1 2">
    <name type="scientific">Tetzosporium hominis</name>
    <dbReference type="NCBI Taxonomy" id="2020506"/>
    <lineage>
        <taxon>Bacteria</taxon>
        <taxon>Bacillati</taxon>
        <taxon>Bacillota</taxon>
        <taxon>Bacilli</taxon>
        <taxon>Bacillales</taxon>
        <taxon>Caryophanaceae</taxon>
        <taxon>Tetzosporium</taxon>
    </lineage>
</organism>
<proteinExistence type="predicted"/>
<name>A0A264W2Y5_9BACL</name>